<dbReference type="RefSeq" id="WP_228694928.1">
    <property type="nucleotide sequence ID" value="NZ_CP008953.1"/>
</dbReference>
<proteinExistence type="predicted"/>
<dbReference type="STRING" id="208439.AJAP_13435"/>
<sequence>MLRRMRRWLELLSLGGLAVAGFAVGIAEQLGLLDKVAPKGVTTLTLIMVSGVVVVLLVELTPLRALEDIRDRLAGLDIDTIATSLRRSRYGGVVEVHKRFPDDEFAAHVAKAKQVTILNTWIPNLQRLEKELEAAIVDRRAEVRIMLLHPNSMLVGLREAALGRSDGAGNPFVSTGIAECLEILSRLHRRLAKRQGNLKVRVFNSQASVSVYRADGRYLVSMFLHGQLAVNSPQFQIEGTHDTVLGEQIQRELDTLWDIGRDVDLADWNRSIDMIRF</sequence>
<keyword evidence="3" id="KW-1185">Reference proteome</keyword>
<dbReference type="EMBL" id="CP008953">
    <property type="protein sequence ID" value="AIG75568.1"/>
    <property type="molecule type" value="Genomic_DNA"/>
</dbReference>
<evidence type="ECO:0000313" key="3">
    <source>
        <dbReference type="Proteomes" id="UP000028492"/>
    </source>
</evidence>
<dbReference type="Proteomes" id="UP000028492">
    <property type="component" value="Chromosome"/>
</dbReference>
<organism evidence="2 3">
    <name type="scientific">Amycolatopsis japonica</name>
    <dbReference type="NCBI Taxonomy" id="208439"/>
    <lineage>
        <taxon>Bacteria</taxon>
        <taxon>Bacillati</taxon>
        <taxon>Actinomycetota</taxon>
        <taxon>Actinomycetes</taxon>
        <taxon>Pseudonocardiales</taxon>
        <taxon>Pseudonocardiaceae</taxon>
        <taxon>Amycolatopsis</taxon>
        <taxon>Amycolatopsis japonica group</taxon>
    </lineage>
</organism>
<dbReference type="AlphaFoldDB" id="A0A075URF2"/>
<evidence type="ECO:0000313" key="2">
    <source>
        <dbReference type="EMBL" id="AIG75568.1"/>
    </source>
</evidence>
<keyword evidence="1" id="KW-1133">Transmembrane helix</keyword>
<keyword evidence="1" id="KW-0472">Membrane</keyword>
<reference evidence="2 3" key="1">
    <citation type="journal article" date="2014" name="J. Biotechnol.">
        <title>Complete genome sequence of the actinobacterium Amycolatopsis japonica MG417-CF17(T) (=DSM 44213T) producing (S,S)-N,N'-ethylenediaminedisuccinic acid.</title>
        <authorList>
            <person name="Stegmann E."/>
            <person name="Albersmeier A."/>
            <person name="Spohn M."/>
            <person name="Gert H."/>
            <person name="Weber T."/>
            <person name="Wohlleben W."/>
            <person name="Kalinowski J."/>
            <person name="Ruckert C."/>
        </authorList>
    </citation>
    <scope>NUCLEOTIDE SEQUENCE [LARGE SCALE GENOMIC DNA]</scope>
    <source>
        <strain evidence="3">MG417-CF17 (DSM 44213)</strain>
    </source>
</reference>
<evidence type="ECO:0000256" key="1">
    <source>
        <dbReference type="SAM" id="Phobius"/>
    </source>
</evidence>
<feature type="transmembrane region" description="Helical" evidence="1">
    <location>
        <begin position="43"/>
        <end position="63"/>
    </location>
</feature>
<gene>
    <name evidence="2" type="ORF">AJAP_13435</name>
</gene>
<keyword evidence="1" id="KW-0812">Transmembrane</keyword>
<accession>A0A075URF2</accession>
<protein>
    <submittedName>
        <fullName evidence="2">Conserved putative membrane protein</fullName>
    </submittedName>
</protein>
<dbReference type="KEGG" id="aja:AJAP_13435"/>
<dbReference type="HOGENOM" id="CLU_1017969_0_0_11"/>
<name>A0A075URF2_9PSEU</name>